<proteinExistence type="predicted"/>
<dbReference type="EMBL" id="CM015716">
    <property type="protein sequence ID" value="KAF3689837.1"/>
    <property type="molecule type" value="Genomic_DNA"/>
</dbReference>
<protein>
    <submittedName>
        <fullName evidence="1">Uncharacterized protein</fullName>
    </submittedName>
</protein>
<reference evidence="2" key="2">
    <citation type="submission" date="2019-02" db="EMBL/GenBank/DDBJ databases">
        <title>Opniocepnalus argus Var Kimnra genome.</title>
        <authorList>
            <person name="Zhou C."/>
            <person name="Xiao S."/>
        </authorList>
    </citation>
    <scope>NUCLEOTIDE SEQUENCE [LARGE SCALE GENOMIC DNA]</scope>
</reference>
<gene>
    <name evidence="1" type="ORF">EXN66_Car005509</name>
</gene>
<name>A0A6G1PHX4_CHAAH</name>
<reference evidence="1 2" key="1">
    <citation type="submission" date="2019-02" db="EMBL/GenBank/DDBJ databases">
        <title>Opniocepnalus argus genome.</title>
        <authorList>
            <person name="Zhou C."/>
            <person name="Xiao S."/>
        </authorList>
    </citation>
    <scope>NUCLEOTIDE SEQUENCE [LARGE SCALE GENOMIC DNA]</scope>
    <source>
        <strain evidence="1">OARG1902GOOAL</strain>
        <tissue evidence="1">Muscle</tissue>
    </source>
</reference>
<keyword evidence="2" id="KW-1185">Reference proteome</keyword>
<evidence type="ECO:0000313" key="2">
    <source>
        <dbReference type="Proteomes" id="UP000503349"/>
    </source>
</evidence>
<evidence type="ECO:0000313" key="1">
    <source>
        <dbReference type="EMBL" id="KAF3689837.1"/>
    </source>
</evidence>
<dbReference type="AlphaFoldDB" id="A0A6G1PHX4"/>
<organism evidence="1 2">
    <name type="scientific">Channa argus</name>
    <name type="common">Northern snakehead</name>
    <name type="synonym">Ophicephalus argus</name>
    <dbReference type="NCBI Taxonomy" id="215402"/>
    <lineage>
        <taxon>Eukaryota</taxon>
        <taxon>Metazoa</taxon>
        <taxon>Chordata</taxon>
        <taxon>Craniata</taxon>
        <taxon>Vertebrata</taxon>
        <taxon>Euteleostomi</taxon>
        <taxon>Actinopterygii</taxon>
        <taxon>Neopterygii</taxon>
        <taxon>Teleostei</taxon>
        <taxon>Neoteleostei</taxon>
        <taxon>Acanthomorphata</taxon>
        <taxon>Anabantaria</taxon>
        <taxon>Anabantiformes</taxon>
        <taxon>Channoidei</taxon>
        <taxon>Channidae</taxon>
        <taxon>Channa</taxon>
    </lineage>
</organism>
<accession>A0A6G1PHX4</accession>
<dbReference type="Proteomes" id="UP000503349">
    <property type="component" value="Chromosome 5"/>
</dbReference>
<sequence length="63" mass="7719">MTKSGRRVILIWEYPYVGFREYYYHCRQDTVQKTEVFLTPVIDIIHSSKKFFFFILTQIYKSS</sequence>